<dbReference type="OrthoDB" id="242889at2157"/>
<evidence type="ECO:0000313" key="2">
    <source>
        <dbReference type="EMBL" id="SDJ61343.1"/>
    </source>
</evidence>
<dbReference type="STRING" id="890420.SAMN05216226_10610"/>
<dbReference type="RefSeq" id="WP_092701292.1">
    <property type="nucleotide sequence ID" value="NZ_FNFC01000006.1"/>
</dbReference>
<dbReference type="PROSITE" id="PS51257">
    <property type="entry name" value="PROKAR_LIPOPROTEIN"/>
    <property type="match status" value="1"/>
</dbReference>
<sequence length="387" mass="40460">MSRRRFLSLAGASLASAVSGCLSGFGDSHQEIADWHDLHRVRDNRDRTYVLTANLDATTDGYDSHVGSAAGGWDPIGTRNELFTGTVDGQGRTITDLVIDRPEQDNVGLFANNAGSIEQLTFQNAKITGASSVGVVAGRNRGELTVSLSEPEVTGESGVGTGTGVNEDGTMTGHARDVLIQGETDVGGFVGRNYSAQIERAWTTGTVTGESNVGGIVGINTDESLVSQSYAGTAVSGQVRTGGLVGHNGVDGKVSDVHACGEVSGESSVGGLVGKNRGFGDIENGFVYSRVSGTRKSGVVAGHNVSGGRIQHIYWQSAEADIDTGVGVNDGTATVQELDTDIENTAEEMEELDFEGVWTVDESSQYPSLQWQTGKDACHASRTETAH</sequence>
<name>A0A1G8V5M8_9EURY</name>
<dbReference type="Proteomes" id="UP000198856">
    <property type="component" value="Unassembled WGS sequence"/>
</dbReference>
<evidence type="ECO:0000256" key="1">
    <source>
        <dbReference type="SAM" id="MobiDB-lite"/>
    </source>
</evidence>
<protein>
    <recommendedName>
        <fullName evidence="4">The GLUG motif-containing protein</fullName>
    </recommendedName>
</protein>
<dbReference type="Gene3D" id="2.160.20.110">
    <property type="match status" value="1"/>
</dbReference>
<evidence type="ECO:0008006" key="4">
    <source>
        <dbReference type="Google" id="ProtNLM"/>
    </source>
</evidence>
<reference evidence="2 3" key="1">
    <citation type="submission" date="2016-10" db="EMBL/GenBank/DDBJ databases">
        <authorList>
            <person name="de Groot N.N."/>
        </authorList>
    </citation>
    <scope>NUCLEOTIDE SEQUENCE [LARGE SCALE GENOMIC DNA]</scope>
    <source>
        <strain evidence="2 3">IBRC-M10015</strain>
    </source>
</reference>
<feature type="region of interest" description="Disordered" evidence="1">
    <location>
        <begin position="148"/>
        <end position="171"/>
    </location>
</feature>
<dbReference type="AlphaFoldDB" id="A0A1G8V5M8"/>
<accession>A0A1G8V5M8</accession>
<dbReference type="EMBL" id="FNFC01000006">
    <property type="protein sequence ID" value="SDJ61343.1"/>
    <property type="molecule type" value="Genomic_DNA"/>
</dbReference>
<keyword evidence="3" id="KW-1185">Reference proteome</keyword>
<gene>
    <name evidence="2" type="ORF">SAMN05216226_10610</name>
</gene>
<evidence type="ECO:0000313" key="3">
    <source>
        <dbReference type="Proteomes" id="UP000198856"/>
    </source>
</evidence>
<organism evidence="2 3">
    <name type="scientific">Halovenus aranensis</name>
    <dbReference type="NCBI Taxonomy" id="890420"/>
    <lineage>
        <taxon>Archaea</taxon>
        <taxon>Methanobacteriati</taxon>
        <taxon>Methanobacteriota</taxon>
        <taxon>Stenosarchaea group</taxon>
        <taxon>Halobacteria</taxon>
        <taxon>Halobacteriales</taxon>
        <taxon>Haloarculaceae</taxon>
        <taxon>Halovenus</taxon>
    </lineage>
</organism>
<proteinExistence type="predicted"/>